<evidence type="ECO:0000313" key="1">
    <source>
        <dbReference type="EMBL" id="QYA42026.1"/>
    </source>
</evidence>
<evidence type="ECO:0000313" key="2">
    <source>
        <dbReference type="Proteomes" id="UP000826802"/>
    </source>
</evidence>
<sequence length="320" mass="36718">MKKILLGILIAILALGAVLDTKDYVLGNKFDETKLFDYSGVFEQYSDILSEMETNLSDAGMDIASINNRIYKLPNNHYYTLQMYTGHYKKSTYLYSGLIEFKNSNEVILSLPKNKLELVTVNQEFKDRSWQINSKAGAFDFEVGNFGNSNTDDRKMSDDSGERGLRITLSPKKDVIEINNNGVWLNHAKFKVGMQNPMKVFNSEQEAVNAVKQDDFGKALGVIKSKDMNFYIYRNQIDMFKEITIIPVSHKDNQIKAGKYERFTFEKDDSVEEVIEEQVDNVNYTLRFQQSSDKFEKIANQLKDGDMHIAVKVRGEDHAK</sequence>
<keyword evidence="2" id="KW-1185">Reference proteome</keyword>
<gene>
    <name evidence="1" type="ORF">KYI11_10555</name>
</gene>
<protein>
    <submittedName>
        <fullName evidence="1">Uncharacterized protein</fullName>
    </submittedName>
</protein>
<dbReference type="AlphaFoldDB" id="A0AAJ4TW30"/>
<organism evidence="1 2">
    <name type="scientific">Macrococcoides bohemicum</name>
    <dbReference type="NCBI Taxonomy" id="1903056"/>
    <lineage>
        <taxon>Bacteria</taxon>
        <taxon>Bacillati</taxon>
        <taxon>Bacillota</taxon>
        <taxon>Bacilli</taxon>
        <taxon>Bacillales</taxon>
        <taxon>Staphylococcaceae</taxon>
        <taxon>Macrococcoides</taxon>
    </lineage>
</organism>
<proteinExistence type="predicted"/>
<dbReference type="EMBL" id="CP079981">
    <property type="protein sequence ID" value="QYA42026.1"/>
    <property type="molecule type" value="Genomic_DNA"/>
</dbReference>
<dbReference type="RefSeq" id="WP_219502808.1">
    <property type="nucleotide sequence ID" value="NZ_CP079981.1"/>
</dbReference>
<dbReference type="Proteomes" id="UP000826802">
    <property type="component" value="Chromosome"/>
</dbReference>
<reference evidence="1 2" key="1">
    <citation type="submission" date="2021-07" db="EMBL/GenBank/DDBJ databases">
        <title>Prevalence and characterization of methicillin-resistant Macrococcus spp. in food producing animals and meat in Switzerland in 2019.</title>
        <authorList>
            <person name="Keller J.E."/>
            <person name="Schwendener S."/>
            <person name="Neuenschwander J."/>
            <person name="Overesch G."/>
            <person name="Perreten V."/>
        </authorList>
    </citation>
    <scope>NUCLEOTIDE SEQUENCE [LARGE SCALE GENOMIC DNA]</scope>
    <source>
        <strain evidence="1 2">19Msa0936</strain>
    </source>
</reference>
<accession>A0AAJ4TW30</accession>
<name>A0AAJ4TW30_9STAP</name>